<feature type="repeat" description="TPR" evidence="1">
    <location>
        <begin position="284"/>
        <end position="317"/>
    </location>
</feature>
<dbReference type="SUPFAM" id="SSF82199">
    <property type="entry name" value="SET domain"/>
    <property type="match status" value="1"/>
</dbReference>
<dbReference type="PROSITE" id="PS50005">
    <property type="entry name" value="TPR"/>
    <property type="match status" value="1"/>
</dbReference>
<dbReference type="RefSeq" id="XP_030977011.1">
    <property type="nucleotide sequence ID" value="XM_031131196.1"/>
</dbReference>
<evidence type="ECO:0000256" key="1">
    <source>
        <dbReference type="PROSITE-ProRule" id="PRU00339"/>
    </source>
</evidence>
<sequence>MAEDKTLETYFALLQEQKARLNEALAHKGKKPPDSLRRSRQELEQEFAMIALRKNMQSLMGRRENIRSCFIGAAYTPCTVPLSSLKPIRLRDLRLEMQHRGRVLIVRAFCKPAKIASIQNAIEDEHGDVERLAIYNLPSTVEADAVLPLGAVVAIKEPYYKRTADGGLFVRVDHPSDFVPLRPDNSIIPERLATHKTRASPPVLRLKENGNAAFKKGNFETAIDLYSHALERTGDGDDSLRRDLWRNRAAAYLRLGRCELAISDALASMVQLDSASKEANDLNIKALFRAGRAAYEIRDFYQAKKHFEGALELDSDHKETRVELSRTMKRLSEQESGRYDFPRMLKSVSMQHSQLDHASCLSRTKICQTENRGRGLFTTVPLNAGDVVFVEKAFLMAHGDGGDTSILINVNTDVISLGTHNLRLLGIIDKMTWNPSLAKKYLDLFDGGKFGNEKEPKVVDGKVAVDTFRVQSIAELNGFGCPRLRSRDKERMKAEESDPDSSTGIWLHASYANHSCIPNATRAFIGDMMIVRATQDIPAGAEIFMGYMGLDKPFAEKQKRLKTSYGFECGCELCRAEAEVPPATAAKRHRLRQEIHSFLSANPLNANMSVKLTPREKAKAKRLLKEMQETYPDPHFARLPRPLCDDIGLCVAMCVSSQPRNALRAFLGVLRDSGYFVHFQGSRVAIDRRVAVQGEGAILAAMYASQCLTEIGNEDAASAMEALSEEIYTCVSGTEEGFMEEFGWVS</sequence>
<dbReference type="SUPFAM" id="SSF48452">
    <property type="entry name" value="TPR-like"/>
    <property type="match status" value="1"/>
</dbReference>
<keyword evidence="1" id="KW-0802">TPR repeat</keyword>
<dbReference type="SMART" id="SM00028">
    <property type="entry name" value="TPR"/>
    <property type="match status" value="3"/>
</dbReference>
<evidence type="ECO:0000259" key="2">
    <source>
        <dbReference type="PROSITE" id="PS50280"/>
    </source>
</evidence>
<evidence type="ECO:0000313" key="4">
    <source>
        <dbReference type="RefSeq" id="XP_030977011.1"/>
    </source>
</evidence>
<dbReference type="SMART" id="SM00317">
    <property type="entry name" value="SET"/>
    <property type="match status" value="1"/>
</dbReference>
<organism evidence="3 4">
    <name type="scientific">Pyricularia grisea</name>
    <name type="common">Crabgrass-specific blast fungus</name>
    <name type="synonym">Magnaporthe grisea</name>
    <dbReference type="NCBI Taxonomy" id="148305"/>
    <lineage>
        <taxon>Eukaryota</taxon>
        <taxon>Fungi</taxon>
        <taxon>Dikarya</taxon>
        <taxon>Ascomycota</taxon>
        <taxon>Pezizomycotina</taxon>
        <taxon>Sordariomycetes</taxon>
        <taxon>Sordariomycetidae</taxon>
        <taxon>Magnaporthales</taxon>
        <taxon>Pyriculariaceae</taxon>
        <taxon>Pyricularia</taxon>
    </lineage>
</organism>
<dbReference type="AlphaFoldDB" id="A0A6P8AQ21"/>
<reference evidence="4" key="3">
    <citation type="submission" date="2025-08" db="UniProtKB">
        <authorList>
            <consortium name="RefSeq"/>
        </authorList>
    </citation>
    <scope>IDENTIFICATION</scope>
    <source>
        <strain evidence="4">NI907</strain>
    </source>
</reference>
<dbReference type="Gene3D" id="1.25.40.10">
    <property type="entry name" value="Tetratricopeptide repeat domain"/>
    <property type="match status" value="1"/>
</dbReference>
<dbReference type="PROSITE" id="PS50280">
    <property type="entry name" value="SET"/>
    <property type="match status" value="1"/>
</dbReference>
<evidence type="ECO:0000313" key="3">
    <source>
        <dbReference type="Proteomes" id="UP000515153"/>
    </source>
</evidence>
<dbReference type="Proteomes" id="UP000515153">
    <property type="component" value="Chromosome VI"/>
</dbReference>
<dbReference type="KEGG" id="pgri:PgNI_11225"/>
<dbReference type="InterPro" id="IPR001214">
    <property type="entry name" value="SET_dom"/>
</dbReference>
<dbReference type="Gene3D" id="2.170.270.10">
    <property type="entry name" value="SET domain"/>
    <property type="match status" value="1"/>
</dbReference>
<dbReference type="InterPro" id="IPR011990">
    <property type="entry name" value="TPR-like_helical_dom_sf"/>
</dbReference>
<protein>
    <recommendedName>
        <fullName evidence="2">SET domain-containing protein</fullName>
    </recommendedName>
</protein>
<dbReference type="PANTHER" id="PTHR47643:SF2">
    <property type="entry name" value="TPR DOMAIN PROTEIN (AFU_ORTHOLOGUE AFUA_5G12710)"/>
    <property type="match status" value="1"/>
</dbReference>
<feature type="domain" description="SET" evidence="2">
    <location>
        <begin position="362"/>
        <end position="548"/>
    </location>
</feature>
<keyword evidence="3" id="KW-1185">Reference proteome</keyword>
<proteinExistence type="predicted"/>
<dbReference type="PANTHER" id="PTHR47643">
    <property type="entry name" value="TPR DOMAIN PROTEIN (AFU_ORTHOLOGUE AFUA_5G12710)"/>
    <property type="match status" value="1"/>
</dbReference>
<accession>A0A6P8AQ21</accession>
<name>A0A6P8AQ21_PYRGI</name>
<reference evidence="4" key="2">
    <citation type="submission" date="2019-10" db="EMBL/GenBank/DDBJ databases">
        <authorList>
            <consortium name="NCBI Genome Project"/>
        </authorList>
    </citation>
    <scope>NUCLEOTIDE SEQUENCE</scope>
    <source>
        <strain evidence="4">NI907</strain>
    </source>
</reference>
<dbReference type="InterPro" id="IPR046341">
    <property type="entry name" value="SET_dom_sf"/>
</dbReference>
<dbReference type="InterPro" id="IPR019734">
    <property type="entry name" value="TPR_rpt"/>
</dbReference>
<reference evidence="3 4" key="1">
    <citation type="journal article" date="2019" name="Mol. Biol. Evol.">
        <title>Blast fungal genomes show frequent chromosomal changes, gene gains and losses, and effector gene turnover.</title>
        <authorList>
            <person name="Gomez Luciano L.B."/>
            <person name="Jason Tsai I."/>
            <person name="Chuma I."/>
            <person name="Tosa Y."/>
            <person name="Chen Y.H."/>
            <person name="Li J.Y."/>
            <person name="Li M.Y."/>
            <person name="Jade Lu M.Y."/>
            <person name="Nakayashiki H."/>
            <person name="Li W.H."/>
        </authorList>
    </citation>
    <scope>NUCLEOTIDE SEQUENCE [LARGE SCALE GENOMIC DNA]</scope>
    <source>
        <strain evidence="3 4">NI907</strain>
    </source>
</reference>
<gene>
    <name evidence="4" type="ORF">PgNI_11225</name>
</gene>
<dbReference type="Pfam" id="PF00856">
    <property type="entry name" value="SET"/>
    <property type="match status" value="1"/>
</dbReference>
<dbReference type="InterPro" id="IPR053209">
    <property type="entry name" value="Gramillin-biosynth_MTr"/>
</dbReference>
<dbReference type="GeneID" id="41966101"/>